<evidence type="ECO:0000313" key="1">
    <source>
        <dbReference type="EMBL" id="CAJ2505798.1"/>
    </source>
</evidence>
<sequence length="164" mass="19323">MKRHRDLCIEMPPPFNFIEVRHKSRHKHGRHNMLELTMNIKGEDQTFGLRRSSSVEVQGLGWSRREYKLVHMTPEPRPLSEIPQSSDGMNVVAVCAKGDPATQQALRFKFLATVTEEWKVMAFMMVFGRWIFRRQKQRESKHRRVVANTTSIWQMQTSRIGYKP</sequence>
<dbReference type="EMBL" id="CAUWAG010000007">
    <property type="protein sequence ID" value="CAJ2505798.1"/>
    <property type="molecule type" value="Genomic_DNA"/>
</dbReference>
<reference evidence="1" key="1">
    <citation type="submission" date="2023-10" db="EMBL/GenBank/DDBJ databases">
        <authorList>
            <person name="Hackl T."/>
        </authorList>
    </citation>
    <scope>NUCLEOTIDE SEQUENCE</scope>
</reference>
<organism evidence="1 2">
    <name type="scientific">Anthostomella pinea</name>
    <dbReference type="NCBI Taxonomy" id="933095"/>
    <lineage>
        <taxon>Eukaryota</taxon>
        <taxon>Fungi</taxon>
        <taxon>Dikarya</taxon>
        <taxon>Ascomycota</taxon>
        <taxon>Pezizomycotina</taxon>
        <taxon>Sordariomycetes</taxon>
        <taxon>Xylariomycetidae</taxon>
        <taxon>Xylariales</taxon>
        <taxon>Xylariaceae</taxon>
        <taxon>Anthostomella</taxon>
    </lineage>
</organism>
<gene>
    <name evidence="1" type="ORF">KHLLAP_LOCUS6266</name>
</gene>
<evidence type="ECO:0000313" key="2">
    <source>
        <dbReference type="Proteomes" id="UP001295740"/>
    </source>
</evidence>
<dbReference type="AlphaFoldDB" id="A0AAI8VIX1"/>
<dbReference type="Proteomes" id="UP001295740">
    <property type="component" value="Unassembled WGS sequence"/>
</dbReference>
<protein>
    <submittedName>
        <fullName evidence="1">Uu.00g131920.m01.CDS01</fullName>
    </submittedName>
</protein>
<accession>A0AAI8VIX1</accession>
<proteinExistence type="predicted"/>
<comment type="caution">
    <text evidence="1">The sequence shown here is derived from an EMBL/GenBank/DDBJ whole genome shotgun (WGS) entry which is preliminary data.</text>
</comment>
<keyword evidence="2" id="KW-1185">Reference proteome</keyword>
<name>A0AAI8VIX1_9PEZI</name>